<gene>
    <name evidence="1" type="ORF">Hamer_G031078</name>
</gene>
<sequence>MDALERQKAALAFSTMAGLAQFGSSLKALADSSNSLHPDSASGVYEALSTLASGLASASVFNLRLQLDKSVGAQLNLRWQSFRHRDEEVRQSLLRLAPFAPSLIPEETI</sequence>
<organism evidence="1 2">
    <name type="scientific">Homarus americanus</name>
    <name type="common">American lobster</name>
    <dbReference type="NCBI Taxonomy" id="6706"/>
    <lineage>
        <taxon>Eukaryota</taxon>
        <taxon>Metazoa</taxon>
        <taxon>Ecdysozoa</taxon>
        <taxon>Arthropoda</taxon>
        <taxon>Crustacea</taxon>
        <taxon>Multicrustacea</taxon>
        <taxon>Malacostraca</taxon>
        <taxon>Eumalacostraca</taxon>
        <taxon>Eucarida</taxon>
        <taxon>Decapoda</taxon>
        <taxon>Pleocyemata</taxon>
        <taxon>Astacidea</taxon>
        <taxon>Nephropoidea</taxon>
        <taxon>Nephropidae</taxon>
        <taxon>Homarus</taxon>
    </lineage>
</organism>
<evidence type="ECO:0000313" key="2">
    <source>
        <dbReference type="Proteomes" id="UP000747542"/>
    </source>
</evidence>
<evidence type="ECO:0000313" key="1">
    <source>
        <dbReference type="EMBL" id="KAG7166565.1"/>
    </source>
</evidence>
<dbReference type="AlphaFoldDB" id="A0A8J5MW20"/>
<protein>
    <submittedName>
        <fullName evidence="1">Uncharacterized protein</fullName>
    </submittedName>
</protein>
<dbReference type="EMBL" id="JAHLQT010022487">
    <property type="protein sequence ID" value="KAG7166565.1"/>
    <property type="molecule type" value="Genomic_DNA"/>
</dbReference>
<proteinExistence type="predicted"/>
<reference evidence="1" key="1">
    <citation type="journal article" date="2021" name="Sci. Adv.">
        <title>The American lobster genome reveals insights on longevity, neural, and immune adaptations.</title>
        <authorList>
            <person name="Polinski J.M."/>
            <person name="Zimin A.V."/>
            <person name="Clark K.F."/>
            <person name="Kohn A.B."/>
            <person name="Sadowski N."/>
            <person name="Timp W."/>
            <person name="Ptitsyn A."/>
            <person name="Khanna P."/>
            <person name="Romanova D.Y."/>
            <person name="Williams P."/>
            <person name="Greenwood S.J."/>
            <person name="Moroz L.L."/>
            <person name="Walt D.R."/>
            <person name="Bodnar A.G."/>
        </authorList>
    </citation>
    <scope>NUCLEOTIDE SEQUENCE</scope>
    <source>
        <strain evidence="1">GMGI-L3</strain>
    </source>
</reference>
<comment type="caution">
    <text evidence="1">The sequence shown here is derived from an EMBL/GenBank/DDBJ whole genome shotgun (WGS) entry which is preliminary data.</text>
</comment>
<accession>A0A8J5MW20</accession>
<name>A0A8J5MW20_HOMAM</name>
<keyword evidence="2" id="KW-1185">Reference proteome</keyword>
<dbReference type="Proteomes" id="UP000747542">
    <property type="component" value="Unassembled WGS sequence"/>
</dbReference>